<name>A0A550JGC2_9BACT</name>
<accession>A0A550JGC2</accession>
<proteinExistence type="predicted"/>
<feature type="region of interest" description="Disordered" evidence="1">
    <location>
        <begin position="50"/>
        <end position="78"/>
    </location>
</feature>
<gene>
    <name evidence="2" type="ORF">FL622_06695</name>
</gene>
<dbReference type="EMBL" id="VJVV01000004">
    <property type="protein sequence ID" value="TRO82260.1"/>
    <property type="molecule type" value="Genomic_DNA"/>
</dbReference>
<keyword evidence="3" id="KW-1185">Reference proteome</keyword>
<reference evidence="2 3" key="1">
    <citation type="submission" date="2019-07" db="EMBL/GenBank/DDBJ databases">
        <title>Insights of Desulfuromonas acetexigens electromicrobiology.</title>
        <authorList>
            <person name="Katuri K."/>
            <person name="Sapireddy V."/>
            <person name="Shaw D.R."/>
            <person name="Saikaly P."/>
        </authorList>
    </citation>
    <scope>NUCLEOTIDE SEQUENCE [LARGE SCALE GENOMIC DNA]</scope>
    <source>
        <strain evidence="2 3">2873</strain>
    </source>
</reference>
<dbReference type="Proteomes" id="UP000317155">
    <property type="component" value="Unassembled WGS sequence"/>
</dbReference>
<comment type="caution">
    <text evidence="2">The sequence shown here is derived from an EMBL/GenBank/DDBJ whole genome shotgun (WGS) entry which is preliminary data.</text>
</comment>
<dbReference type="AlphaFoldDB" id="A0A550JGC2"/>
<sequence length="78" mass="8763">MKKLDEKTMSTLERRIPDLAEGAVKQAYYKTLASGRKVVEAVDGRLIETRPDGSTRTLKTLPTPIPVTPGQKIRRKKK</sequence>
<organism evidence="2 3">
    <name type="scientific">Trichloromonas acetexigens</name>
    <dbReference type="NCBI Taxonomy" id="38815"/>
    <lineage>
        <taxon>Bacteria</taxon>
        <taxon>Pseudomonadati</taxon>
        <taxon>Thermodesulfobacteriota</taxon>
        <taxon>Desulfuromonadia</taxon>
        <taxon>Desulfuromonadales</taxon>
        <taxon>Trichloromonadaceae</taxon>
        <taxon>Trichloromonas</taxon>
    </lineage>
</organism>
<dbReference type="RefSeq" id="WP_092057290.1">
    <property type="nucleotide sequence ID" value="NZ_FOJJ01000034.1"/>
</dbReference>
<evidence type="ECO:0000256" key="1">
    <source>
        <dbReference type="SAM" id="MobiDB-lite"/>
    </source>
</evidence>
<evidence type="ECO:0000313" key="2">
    <source>
        <dbReference type="EMBL" id="TRO82260.1"/>
    </source>
</evidence>
<dbReference type="OrthoDB" id="6169882at2"/>
<evidence type="ECO:0000313" key="3">
    <source>
        <dbReference type="Proteomes" id="UP000317155"/>
    </source>
</evidence>
<protein>
    <submittedName>
        <fullName evidence="2">Uncharacterized protein</fullName>
    </submittedName>
</protein>